<dbReference type="Proteomes" id="UP000608754">
    <property type="component" value="Unassembled WGS sequence"/>
</dbReference>
<dbReference type="PANTHER" id="PTHR42964">
    <property type="entry name" value="ENOYL-COA HYDRATASE"/>
    <property type="match status" value="1"/>
</dbReference>
<comment type="similarity">
    <text evidence="1">Belongs to the enoyl-CoA hydratase/isomerase family.</text>
</comment>
<gene>
    <name evidence="2" type="ORF">IM532_10890</name>
</gene>
<dbReference type="Gene3D" id="3.90.226.10">
    <property type="entry name" value="2-enoyl-CoA Hydratase, Chain A, domain 1"/>
    <property type="match status" value="1"/>
</dbReference>
<sequence length="272" mass="30258">MAYFESELVAKLHEQTFQFLIVEEANHSLSITLNRPEKKNALHPHMVNELAFALEYANQAKDVWAVVLKANGDIFCAGADLKAFQGGAEEIVSTIPFPNDKVLINEFFNNLTKPCIAQVDKNVLAGGMLIMTGCNYVVAKPSVEFGLPEVKRGLYPFQVMSSLLEVMPARKVIDWCITGKSISAEEALTDGLITHVTENTDEKVNEILSTLFENSPNAIRLGLTAYKKLKEKDVKAENEYLFGMLMQAIGSKDAQEGIAAFREKRQPEWKGE</sequence>
<comment type="caution">
    <text evidence="2">The sequence shown here is derived from an EMBL/GenBank/DDBJ whole genome shotgun (WGS) entry which is preliminary data.</text>
</comment>
<protein>
    <submittedName>
        <fullName evidence="2">Enoyl-CoA hydratase/isomerase family protein</fullName>
    </submittedName>
</protein>
<evidence type="ECO:0000313" key="3">
    <source>
        <dbReference type="Proteomes" id="UP000608754"/>
    </source>
</evidence>
<accession>A0A8J7FQY5</accession>
<proteinExistence type="inferred from homology"/>
<dbReference type="AlphaFoldDB" id="A0A8J7FQY5"/>
<dbReference type="PANTHER" id="PTHR42964:SF1">
    <property type="entry name" value="POLYKETIDE BIOSYNTHESIS ENOYL-COA HYDRATASE PKSH-RELATED"/>
    <property type="match status" value="1"/>
</dbReference>
<evidence type="ECO:0000313" key="2">
    <source>
        <dbReference type="EMBL" id="MBF0597939.1"/>
    </source>
</evidence>
<dbReference type="CDD" id="cd06558">
    <property type="entry name" value="crotonase-like"/>
    <property type="match status" value="1"/>
</dbReference>
<dbReference type="InterPro" id="IPR051683">
    <property type="entry name" value="Enoyl-CoA_Hydratase/Isomerase"/>
</dbReference>
<dbReference type="InterPro" id="IPR001753">
    <property type="entry name" value="Enoyl-CoA_hydra/iso"/>
</dbReference>
<dbReference type="EMBL" id="JADGIK010000007">
    <property type="protein sequence ID" value="MBF0597939.1"/>
    <property type="molecule type" value="Genomic_DNA"/>
</dbReference>
<dbReference type="Pfam" id="PF00378">
    <property type="entry name" value="ECH_1"/>
    <property type="match status" value="1"/>
</dbReference>
<evidence type="ECO:0000256" key="1">
    <source>
        <dbReference type="ARBA" id="ARBA00005254"/>
    </source>
</evidence>
<reference evidence="2" key="1">
    <citation type="submission" date="2020-10" db="EMBL/GenBank/DDBJ databases">
        <authorList>
            <person name="Lu T."/>
            <person name="Wang Q."/>
            <person name="Han X."/>
        </authorList>
    </citation>
    <scope>NUCLEOTIDE SEQUENCE</scope>
    <source>
        <strain evidence="2">WQ 117</strain>
    </source>
</reference>
<dbReference type="RefSeq" id="WP_194183486.1">
    <property type="nucleotide sequence ID" value="NZ_JADGIK010000007.1"/>
</dbReference>
<organism evidence="2 3">
    <name type="scientific">Faecalibacter rhinopitheci</name>
    <dbReference type="NCBI Taxonomy" id="2779678"/>
    <lineage>
        <taxon>Bacteria</taxon>
        <taxon>Pseudomonadati</taxon>
        <taxon>Bacteroidota</taxon>
        <taxon>Flavobacteriia</taxon>
        <taxon>Flavobacteriales</taxon>
        <taxon>Weeksellaceae</taxon>
        <taxon>Faecalibacter</taxon>
    </lineage>
</organism>
<dbReference type="SUPFAM" id="SSF52096">
    <property type="entry name" value="ClpP/crotonase"/>
    <property type="match status" value="1"/>
</dbReference>
<name>A0A8J7FQY5_9FLAO</name>
<dbReference type="InterPro" id="IPR029045">
    <property type="entry name" value="ClpP/crotonase-like_dom_sf"/>
</dbReference>
<dbReference type="GO" id="GO:0003824">
    <property type="term" value="F:catalytic activity"/>
    <property type="evidence" value="ECO:0007669"/>
    <property type="project" value="UniProtKB-ARBA"/>
</dbReference>
<keyword evidence="3" id="KW-1185">Reference proteome</keyword>